<comment type="subcellular location">
    <subcellularLocation>
        <location evidence="10">Cell membrane</location>
        <topology evidence="10">Multi-pass membrane protein</topology>
    </subcellularLocation>
    <subcellularLocation>
        <location evidence="1 12">Membrane</location>
        <topology evidence="1 12">Multi-pass membrane protein</topology>
    </subcellularLocation>
</comment>
<keyword evidence="6 10" id="KW-1133">Transmembrane helix</keyword>
<dbReference type="GO" id="GO:0006605">
    <property type="term" value="P:protein targeting"/>
    <property type="evidence" value="ECO:0007669"/>
    <property type="project" value="UniProtKB-UniRule"/>
</dbReference>
<feature type="transmembrane region" description="Helical" evidence="10">
    <location>
        <begin position="306"/>
        <end position="328"/>
    </location>
</feature>
<dbReference type="PROSITE" id="PS00755">
    <property type="entry name" value="SECY_1"/>
    <property type="match status" value="1"/>
</dbReference>
<dbReference type="Pfam" id="PF00344">
    <property type="entry name" value="SecY"/>
    <property type="match status" value="1"/>
</dbReference>
<evidence type="ECO:0000256" key="6">
    <source>
        <dbReference type="ARBA" id="ARBA00022989"/>
    </source>
</evidence>
<feature type="transmembrane region" description="Helical" evidence="10">
    <location>
        <begin position="18"/>
        <end position="36"/>
    </location>
</feature>
<dbReference type="InterPro" id="IPR002208">
    <property type="entry name" value="SecY/SEC61-alpha"/>
</dbReference>
<proteinExistence type="inferred from homology"/>
<organism evidence="14 15">
    <name type="scientific">Candidatus Falkowbacteria bacterium CG10_big_fil_rev_8_21_14_0_10_39_11</name>
    <dbReference type="NCBI Taxonomy" id="1974565"/>
    <lineage>
        <taxon>Bacteria</taxon>
        <taxon>Candidatus Falkowiibacteriota</taxon>
    </lineage>
</organism>
<evidence type="ECO:0000256" key="7">
    <source>
        <dbReference type="ARBA" id="ARBA00023010"/>
    </source>
</evidence>
<evidence type="ECO:0000256" key="8">
    <source>
        <dbReference type="ARBA" id="ARBA00023136"/>
    </source>
</evidence>
<dbReference type="GO" id="GO:0043952">
    <property type="term" value="P:protein transport by the Sec complex"/>
    <property type="evidence" value="ECO:0007669"/>
    <property type="project" value="UniProtKB-UniRule"/>
</dbReference>
<dbReference type="PROSITE" id="PS00756">
    <property type="entry name" value="SECY_2"/>
    <property type="match status" value="1"/>
</dbReference>
<dbReference type="GO" id="GO:0005886">
    <property type="term" value="C:plasma membrane"/>
    <property type="evidence" value="ECO:0007669"/>
    <property type="project" value="UniProtKB-SubCell"/>
</dbReference>
<evidence type="ECO:0000256" key="13">
    <source>
        <dbReference type="RuleBase" id="RU004349"/>
    </source>
</evidence>
<evidence type="ECO:0000256" key="4">
    <source>
        <dbReference type="ARBA" id="ARBA00022692"/>
    </source>
</evidence>
<dbReference type="InterPro" id="IPR026593">
    <property type="entry name" value="SecY"/>
</dbReference>
<evidence type="ECO:0000256" key="1">
    <source>
        <dbReference type="ARBA" id="ARBA00004141"/>
    </source>
</evidence>
<name>A0A2H0V3Q8_9BACT</name>
<gene>
    <name evidence="10" type="primary">secY</name>
    <name evidence="14" type="ORF">COT97_05535</name>
</gene>
<feature type="transmembrane region" description="Helical" evidence="10">
    <location>
        <begin position="391"/>
        <end position="409"/>
    </location>
</feature>
<feature type="transmembrane region" description="Helical" evidence="10">
    <location>
        <begin position="206"/>
        <end position="226"/>
    </location>
</feature>
<feature type="transmembrane region" description="Helical" evidence="10">
    <location>
        <begin position="110"/>
        <end position="131"/>
    </location>
</feature>
<comment type="function">
    <text evidence="10 11">The central subunit of the protein translocation channel SecYEG. Consists of two halves formed by TMs 1-5 and 6-10. These two domains form a lateral gate at the front which open onto the bilayer between TMs 2 and 7, and are clamped together by SecE at the back. The channel is closed by both a pore ring composed of hydrophobic SecY resides and a short helix (helix 2A) on the extracellular side of the membrane which forms a plug. The plug probably moves laterally to allow the channel to open. The ring and the pore may move independently.</text>
</comment>
<dbReference type="InterPro" id="IPR030659">
    <property type="entry name" value="SecY_CS"/>
</dbReference>
<evidence type="ECO:0000256" key="2">
    <source>
        <dbReference type="ARBA" id="ARBA00005751"/>
    </source>
</evidence>
<accession>A0A2H0V3Q8</accession>
<evidence type="ECO:0000256" key="11">
    <source>
        <dbReference type="RuleBase" id="RU000537"/>
    </source>
</evidence>
<keyword evidence="8 10" id="KW-0472">Membrane</keyword>
<comment type="similarity">
    <text evidence="2 10 13">Belongs to the SecY/SEC61-alpha family.</text>
</comment>
<protein>
    <recommendedName>
        <fullName evidence="9 10">Protein translocase subunit SecY</fullName>
    </recommendedName>
</protein>
<dbReference type="InterPro" id="IPR023201">
    <property type="entry name" value="SecY_dom_sf"/>
</dbReference>
<dbReference type="GO" id="GO:0065002">
    <property type="term" value="P:intracellular protein transmembrane transport"/>
    <property type="evidence" value="ECO:0007669"/>
    <property type="project" value="UniProtKB-UniRule"/>
</dbReference>
<keyword evidence="7 10" id="KW-0811">Translocation</keyword>
<keyword evidence="3 10" id="KW-0813">Transport</keyword>
<evidence type="ECO:0000313" key="14">
    <source>
        <dbReference type="EMBL" id="PIR93705.1"/>
    </source>
</evidence>
<dbReference type="EMBL" id="PFAP01000045">
    <property type="protein sequence ID" value="PIR93705.1"/>
    <property type="molecule type" value="Genomic_DNA"/>
</dbReference>
<feature type="transmembrane region" description="Helical" evidence="10">
    <location>
        <begin position="263"/>
        <end position="286"/>
    </location>
</feature>
<dbReference type="PIRSF" id="PIRSF004557">
    <property type="entry name" value="SecY"/>
    <property type="match status" value="1"/>
</dbReference>
<dbReference type="PANTHER" id="PTHR10906">
    <property type="entry name" value="SECY/SEC61-ALPHA FAMILY MEMBER"/>
    <property type="match status" value="1"/>
</dbReference>
<comment type="caution">
    <text evidence="14">The sequence shown here is derived from an EMBL/GenBank/DDBJ whole genome shotgun (WGS) entry which is preliminary data.</text>
</comment>
<evidence type="ECO:0000313" key="15">
    <source>
        <dbReference type="Proteomes" id="UP000229901"/>
    </source>
</evidence>
<keyword evidence="5 10" id="KW-0653">Protein transport</keyword>
<dbReference type="Gene3D" id="1.10.3370.10">
    <property type="entry name" value="SecY subunit domain"/>
    <property type="match status" value="1"/>
</dbReference>
<dbReference type="PRINTS" id="PR00303">
    <property type="entry name" value="SECYTRNLCASE"/>
</dbReference>
<feature type="transmembrane region" description="Helical" evidence="10">
    <location>
        <begin position="143"/>
        <end position="165"/>
    </location>
</feature>
<dbReference type="NCBIfam" id="TIGR00967">
    <property type="entry name" value="3a0501s007"/>
    <property type="match status" value="1"/>
</dbReference>
<keyword evidence="10" id="KW-1003">Cell membrane</keyword>
<feature type="transmembrane region" description="Helical" evidence="10">
    <location>
        <begin position="68"/>
        <end position="89"/>
    </location>
</feature>
<evidence type="ECO:0000256" key="9">
    <source>
        <dbReference type="ARBA" id="ARBA00039733"/>
    </source>
</evidence>
<feature type="transmembrane region" description="Helical" evidence="10">
    <location>
        <begin position="177"/>
        <end position="194"/>
    </location>
</feature>
<dbReference type="Proteomes" id="UP000229901">
    <property type="component" value="Unassembled WGS sequence"/>
</dbReference>
<evidence type="ECO:0000256" key="5">
    <source>
        <dbReference type="ARBA" id="ARBA00022927"/>
    </source>
</evidence>
<dbReference type="FunFam" id="1.10.3370.10:FF:000001">
    <property type="entry name" value="Preprotein translocase subunit SecY"/>
    <property type="match status" value="1"/>
</dbReference>
<evidence type="ECO:0000256" key="10">
    <source>
        <dbReference type="HAMAP-Rule" id="MF_01465"/>
    </source>
</evidence>
<sequence>MFEKIVNVWKVKELRNSILYILGMLVIFRFAAHVPIPGVNIENLREFFGSNQLLGLLNLFSGGGMQNFSIVMLGVAPYITASIIFQLLAMIIPKLEEMSKDEAGRQKISMYTRLSTVPLAALQGFSLITLLRRSGTNIIDASVSSLDLIVMILVVTAGTVFLMWLGELITEKKIGNGISLLIFAGIIASLPQTIQQTLINFTPDMLITILAFIAVAIATVVGVVIITEGQRNIPVSYAKRVRGNKMYGGNTSHLPIRVNQAGVIPIIFAISIVMFPPMVGQFMIQAKTEFVAKFGQFLIDVFQNSIFYGFAYFILVFGFTYFYTAVIFHPNQIADNLQKSGAFIPGIRPGKHTEDYLQRTISRITLTGALFLALIAVMPLVLQAFSSMQSMVIGGTSILIVVAVVIELVKQIESQLTMREYDGF</sequence>
<feature type="transmembrane region" description="Helical" evidence="10">
    <location>
        <begin position="364"/>
        <end position="385"/>
    </location>
</feature>
<evidence type="ECO:0000256" key="3">
    <source>
        <dbReference type="ARBA" id="ARBA00022448"/>
    </source>
</evidence>
<comment type="subunit">
    <text evidence="10">Component of the Sec protein translocase complex. Heterotrimer consisting of SecY, SecE and SecG subunits. The heterotrimers can form oligomers, although 1 heterotrimer is thought to be able to translocate proteins. Interacts with the ribosome. Interacts with SecDF, and other proteins may be involved. Interacts with SecA.</text>
</comment>
<dbReference type="SUPFAM" id="SSF103491">
    <property type="entry name" value="Preprotein translocase SecY subunit"/>
    <property type="match status" value="1"/>
</dbReference>
<dbReference type="HAMAP" id="MF_01465">
    <property type="entry name" value="SecY"/>
    <property type="match status" value="1"/>
</dbReference>
<evidence type="ECO:0000256" key="12">
    <source>
        <dbReference type="RuleBase" id="RU003484"/>
    </source>
</evidence>
<keyword evidence="4 10" id="KW-0812">Transmembrane</keyword>
<reference evidence="15" key="1">
    <citation type="submission" date="2017-09" db="EMBL/GenBank/DDBJ databases">
        <title>Depth-based differentiation of microbial function through sediment-hosted aquifers and enrichment of novel symbionts in the deep terrestrial subsurface.</title>
        <authorList>
            <person name="Probst A.J."/>
            <person name="Ladd B."/>
            <person name="Jarett J.K."/>
            <person name="Geller-Mcgrath D.E."/>
            <person name="Sieber C.M.K."/>
            <person name="Emerson J.B."/>
            <person name="Anantharaman K."/>
            <person name="Thomas B.C."/>
            <person name="Malmstrom R."/>
            <person name="Stieglmeier M."/>
            <person name="Klingl A."/>
            <person name="Woyke T."/>
            <person name="Ryan C.M."/>
            <person name="Banfield J.F."/>
        </authorList>
    </citation>
    <scope>NUCLEOTIDE SEQUENCE [LARGE SCALE GENOMIC DNA]</scope>
</reference>
<dbReference type="AlphaFoldDB" id="A0A2H0V3Q8"/>